<name>A0A2C5Y876_9HYPO</name>
<dbReference type="SUPFAM" id="SSF47095">
    <property type="entry name" value="HMG-box"/>
    <property type="match status" value="2"/>
</dbReference>
<dbReference type="SMART" id="SM00398">
    <property type="entry name" value="HMG"/>
    <property type="match status" value="2"/>
</dbReference>
<accession>A0A2C5Y876</accession>
<evidence type="ECO:0000313" key="5">
    <source>
        <dbReference type="EMBL" id="PHH63823.1"/>
    </source>
</evidence>
<dbReference type="CDD" id="cd00084">
    <property type="entry name" value="HMG-box_SF"/>
    <property type="match status" value="1"/>
</dbReference>
<dbReference type="GO" id="GO:0003677">
    <property type="term" value="F:DNA binding"/>
    <property type="evidence" value="ECO:0007669"/>
    <property type="project" value="UniProtKB-UniRule"/>
</dbReference>
<evidence type="ECO:0000313" key="6">
    <source>
        <dbReference type="Proteomes" id="UP000226192"/>
    </source>
</evidence>
<dbReference type="PANTHER" id="PTHR48112:SF22">
    <property type="entry name" value="MITOCHONDRIAL TRANSCRIPTION FACTOR A, ISOFORM B"/>
    <property type="match status" value="1"/>
</dbReference>
<sequence length="324" mass="35763">MLVSIGRVAARRVLAPAPFKLLVAAALHRRIVDLGARGIAVSALAQSPAAKGTVSSSIKAKSSAKAKAKSKAKSKATKSKATKKPKAPKPKATKTTASPKRLTPEQKQKHAILFLQRLALVKEMPKNPPKSAWNVFISRKITKASPLASSMAGLSSAFASLPDDAKRDLNNEAARNRHAHVEKLKAWVQEYPPEAIYVANLARRRLSRKLSKRFAKISDHRLPARPISSFFHYYIKRRGDGIIDSDHAGFGNVSRQVGSEWKSLAPSEKKKYDAMYQEDAERFQREFSTLKPKIKEYIKAQKQDFGRTTLAKSTKKTATGKVSI</sequence>
<dbReference type="OrthoDB" id="1919336at2759"/>
<evidence type="ECO:0000256" key="2">
    <source>
        <dbReference type="PROSITE-ProRule" id="PRU00267"/>
    </source>
</evidence>
<gene>
    <name evidence="5" type="ORF">CDD81_5480</name>
</gene>
<feature type="domain" description="HMG box" evidence="4">
    <location>
        <begin position="223"/>
        <end position="291"/>
    </location>
</feature>
<feature type="region of interest" description="Disordered" evidence="3">
    <location>
        <begin position="54"/>
        <end position="106"/>
    </location>
</feature>
<dbReference type="InterPro" id="IPR009071">
    <property type="entry name" value="HMG_box_dom"/>
</dbReference>
<keyword evidence="1 2" id="KW-0238">DNA-binding</keyword>
<dbReference type="PANTHER" id="PTHR48112">
    <property type="entry name" value="HIGH MOBILITY GROUP PROTEIN DSP1"/>
    <property type="match status" value="1"/>
</dbReference>
<dbReference type="PROSITE" id="PS50118">
    <property type="entry name" value="HMG_BOX_2"/>
    <property type="match status" value="1"/>
</dbReference>
<evidence type="ECO:0000259" key="4">
    <source>
        <dbReference type="PROSITE" id="PS50118"/>
    </source>
</evidence>
<protein>
    <recommendedName>
        <fullName evidence="4">HMG box domain-containing protein</fullName>
    </recommendedName>
</protein>
<evidence type="ECO:0000256" key="1">
    <source>
        <dbReference type="ARBA" id="ARBA00023125"/>
    </source>
</evidence>
<evidence type="ECO:0000256" key="3">
    <source>
        <dbReference type="SAM" id="MobiDB-lite"/>
    </source>
</evidence>
<keyword evidence="6" id="KW-1185">Reference proteome</keyword>
<dbReference type="STRING" id="1399860.A0A2C5Y876"/>
<feature type="compositionally biased region" description="Basic residues" evidence="3">
    <location>
        <begin position="62"/>
        <end position="92"/>
    </location>
</feature>
<proteinExistence type="predicted"/>
<comment type="caution">
    <text evidence="5">The sequence shown here is derived from an EMBL/GenBank/DDBJ whole genome shotgun (WGS) entry which is preliminary data.</text>
</comment>
<dbReference type="Pfam" id="PF00505">
    <property type="entry name" value="HMG_box"/>
    <property type="match status" value="1"/>
</dbReference>
<dbReference type="GO" id="GO:0005634">
    <property type="term" value="C:nucleus"/>
    <property type="evidence" value="ECO:0007669"/>
    <property type="project" value="UniProtKB-UniRule"/>
</dbReference>
<dbReference type="Proteomes" id="UP000226192">
    <property type="component" value="Unassembled WGS sequence"/>
</dbReference>
<dbReference type="AlphaFoldDB" id="A0A2C5Y876"/>
<organism evidence="5 6">
    <name type="scientific">Ophiocordyceps australis</name>
    <dbReference type="NCBI Taxonomy" id="1399860"/>
    <lineage>
        <taxon>Eukaryota</taxon>
        <taxon>Fungi</taxon>
        <taxon>Dikarya</taxon>
        <taxon>Ascomycota</taxon>
        <taxon>Pezizomycotina</taxon>
        <taxon>Sordariomycetes</taxon>
        <taxon>Hypocreomycetidae</taxon>
        <taxon>Hypocreales</taxon>
        <taxon>Ophiocordycipitaceae</taxon>
        <taxon>Ophiocordyceps</taxon>
    </lineage>
</organism>
<dbReference type="InterPro" id="IPR050342">
    <property type="entry name" value="HMGB"/>
</dbReference>
<reference evidence="5 6" key="1">
    <citation type="submission" date="2017-06" db="EMBL/GenBank/DDBJ databases">
        <title>Ant-infecting Ophiocordyceps genomes reveal a high diversity of potential behavioral manipulation genes and a possible major role for enterotoxins.</title>
        <authorList>
            <person name="De Bekker C."/>
            <person name="Evans H.C."/>
            <person name="Brachmann A."/>
            <person name="Hughes D.P."/>
        </authorList>
    </citation>
    <scope>NUCLEOTIDE SEQUENCE [LARGE SCALE GENOMIC DNA]</scope>
    <source>
        <strain evidence="5 6">Map64</strain>
    </source>
</reference>
<dbReference type="InterPro" id="IPR036910">
    <property type="entry name" value="HMG_box_dom_sf"/>
</dbReference>
<dbReference type="Gene3D" id="1.10.30.10">
    <property type="entry name" value="High mobility group box domain"/>
    <property type="match status" value="2"/>
</dbReference>
<dbReference type="EMBL" id="NJET01000042">
    <property type="protein sequence ID" value="PHH63823.1"/>
    <property type="molecule type" value="Genomic_DNA"/>
</dbReference>
<feature type="DNA-binding region" description="HMG box" evidence="2">
    <location>
        <begin position="223"/>
        <end position="291"/>
    </location>
</feature>
<keyword evidence="2" id="KW-0539">Nucleus</keyword>